<dbReference type="VEuPathDB" id="FungiDB:CJI96_0004939"/>
<dbReference type="InterPro" id="IPR031349">
    <property type="entry name" value="Tfb6"/>
</dbReference>
<evidence type="ECO:0000256" key="1">
    <source>
        <dbReference type="SAM" id="MobiDB-lite"/>
    </source>
</evidence>
<dbReference type="VEuPathDB" id="FungiDB:QG37_05970"/>
<protein>
    <submittedName>
        <fullName evidence="2">Uncharacterized protein</fullName>
    </submittedName>
</protein>
<organism evidence="2 3">
    <name type="scientific">Candidozyma auris</name>
    <name type="common">Yeast</name>
    <name type="synonym">Candida auris</name>
    <dbReference type="NCBI Taxonomy" id="498019"/>
    <lineage>
        <taxon>Eukaryota</taxon>
        <taxon>Fungi</taxon>
        <taxon>Dikarya</taxon>
        <taxon>Ascomycota</taxon>
        <taxon>Saccharomycotina</taxon>
        <taxon>Pichiomycetes</taxon>
        <taxon>Metschnikowiaceae</taxon>
        <taxon>Candidozyma</taxon>
    </lineage>
</organism>
<accession>A0A0L0NUB5</accession>
<dbReference type="Proteomes" id="UP000037122">
    <property type="component" value="Unassembled WGS sequence"/>
</dbReference>
<evidence type="ECO:0000313" key="3">
    <source>
        <dbReference type="Proteomes" id="UP000037122"/>
    </source>
</evidence>
<dbReference type="Pfam" id="PF17110">
    <property type="entry name" value="TFB6"/>
    <property type="match status" value="1"/>
</dbReference>
<feature type="compositionally biased region" description="Acidic residues" evidence="1">
    <location>
        <begin position="35"/>
        <end position="44"/>
    </location>
</feature>
<dbReference type="GO" id="GO:0005675">
    <property type="term" value="C:transcription factor TFIIH holo complex"/>
    <property type="evidence" value="ECO:0007669"/>
    <property type="project" value="TreeGrafter"/>
</dbReference>
<reference evidence="3" key="1">
    <citation type="journal article" date="2015" name="BMC Genomics">
        <title>Draft genome of a commonly misdiagnosed multidrug resistant pathogen Candida auris.</title>
        <authorList>
            <person name="Chatterjee S."/>
            <person name="Alampalli S.V."/>
            <person name="Nageshan R.K."/>
            <person name="Chettiar S.T."/>
            <person name="Joshi S."/>
            <person name="Tatu U.S."/>
        </authorList>
    </citation>
    <scope>NUCLEOTIDE SEQUENCE [LARGE SCALE GENOMIC DNA]</scope>
    <source>
        <strain evidence="3">6684</strain>
    </source>
</reference>
<name>A0A0L0NUB5_CANAR</name>
<dbReference type="VEuPathDB" id="FungiDB:CJJ07_004391"/>
<gene>
    <name evidence="2" type="ORF">QG37_05970</name>
</gene>
<comment type="caution">
    <text evidence="2">The sequence shown here is derived from an EMBL/GenBank/DDBJ whole genome shotgun (WGS) entry which is preliminary data.</text>
</comment>
<dbReference type="EMBL" id="LGST01000041">
    <property type="protein sequence ID" value="KND97574.1"/>
    <property type="molecule type" value="Genomic_DNA"/>
</dbReference>
<dbReference type="VEuPathDB" id="FungiDB:CJJ09_005472"/>
<evidence type="ECO:0000313" key="2">
    <source>
        <dbReference type="EMBL" id="KND97574.1"/>
    </source>
</evidence>
<proteinExistence type="predicted"/>
<sequence>MSTPPTPIHPAPDQEVADLPHTKLDGDNLDLNPTLEDDLDDDDVSMQSTRPTEDIGDDKDNVKVEITSWTMPFEDAYEAELLNLQQQKHPEVSIGQQSKLISYLDNEFLKVQRKFVKNQAESRHEYSLHSLLEDLSQILDVLWVLISPDHELFGQEEYFIKVLGDLEDWVDWYDLSEYDCLDKKTEIFLFGLFTFFQKVDVRISLLVDGIEKKGDLRLKFDRTQLVRLFPIVNRLRLIIVGKLRPIRDELSRLKDLQKKEADILLNFFDVEVGRLFEGTLERS</sequence>
<dbReference type="PANTHER" id="PTHR37781:SF1">
    <property type="entry name" value="ADR380WP"/>
    <property type="match status" value="1"/>
</dbReference>
<dbReference type="PANTHER" id="PTHR37781">
    <property type="entry name" value="TFIIH COMPLEX SUBUNIT"/>
    <property type="match status" value="1"/>
</dbReference>
<feature type="compositionally biased region" description="Pro residues" evidence="1">
    <location>
        <begin position="1"/>
        <end position="10"/>
    </location>
</feature>
<feature type="region of interest" description="Disordered" evidence="1">
    <location>
        <begin position="1"/>
        <end position="58"/>
    </location>
</feature>
<dbReference type="AlphaFoldDB" id="A0A0L0NUB5"/>
<dbReference type="VEuPathDB" id="FungiDB:B9J08_002383"/>
<dbReference type="VEuPathDB" id="FungiDB:CJI97_001928"/>